<feature type="region of interest" description="Disordered" evidence="1">
    <location>
        <begin position="144"/>
        <end position="173"/>
    </location>
</feature>
<evidence type="ECO:0008006" key="4">
    <source>
        <dbReference type="Google" id="ProtNLM"/>
    </source>
</evidence>
<accession>A0ABQ0NZ86</accession>
<comment type="caution">
    <text evidence="2">The sequence shown here is derived from an EMBL/GenBank/DDBJ whole genome shotgun (WGS) entry which is preliminary data.</text>
</comment>
<dbReference type="EMBL" id="BAQD01000017">
    <property type="protein sequence ID" value="GBQ06962.1"/>
    <property type="molecule type" value="Genomic_DNA"/>
</dbReference>
<evidence type="ECO:0000256" key="1">
    <source>
        <dbReference type="SAM" id="MobiDB-lite"/>
    </source>
</evidence>
<feature type="region of interest" description="Disordered" evidence="1">
    <location>
        <begin position="230"/>
        <end position="263"/>
    </location>
</feature>
<name>A0ABQ0NZ86_9PROT</name>
<evidence type="ECO:0000313" key="3">
    <source>
        <dbReference type="Proteomes" id="UP001062901"/>
    </source>
</evidence>
<protein>
    <recommendedName>
        <fullName evidence="4">DUF1376 domain-containing protein</fullName>
    </recommendedName>
</protein>
<reference evidence="2" key="1">
    <citation type="submission" date="2013-04" db="EMBL/GenBank/DDBJ databases">
        <title>The genome sequencing project of 58 acetic acid bacteria.</title>
        <authorList>
            <person name="Okamoto-Kainuma A."/>
            <person name="Ishikawa M."/>
            <person name="Umino S."/>
            <person name="Koizumi Y."/>
            <person name="Shiwa Y."/>
            <person name="Yoshikawa H."/>
            <person name="Matsutani M."/>
            <person name="Matsushita K."/>
        </authorList>
    </citation>
    <scope>NUCLEOTIDE SEQUENCE</scope>
    <source>
        <strain evidence="2">DSM 15669</strain>
    </source>
</reference>
<evidence type="ECO:0000313" key="2">
    <source>
        <dbReference type="EMBL" id="GBQ06962.1"/>
    </source>
</evidence>
<dbReference type="Proteomes" id="UP001062901">
    <property type="component" value="Unassembled WGS sequence"/>
</dbReference>
<dbReference type="InterPro" id="IPR010781">
    <property type="entry name" value="DUF1376"/>
</dbReference>
<dbReference type="RefSeq" id="WP_018981215.1">
    <property type="nucleotide sequence ID" value="NZ_BAQD01000017.1"/>
</dbReference>
<feature type="compositionally biased region" description="Basic and acidic residues" evidence="1">
    <location>
        <begin position="144"/>
        <end position="158"/>
    </location>
</feature>
<gene>
    <name evidence="2" type="ORF">AA15669_1169</name>
</gene>
<organism evidence="2 3">
    <name type="scientific">Saccharibacter floricola DSM 15669</name>
    <dbReference type="NCBI Taxonomy" id="1123227"/>
    <lineage>
        <taxon>Bacteria</taxon>
        <taxon>Pseudomonadati</taxon>
        <taxon>Pseudomonadota</taxon>
        <taxon>Alphaproteobacteria</taxon>
        <taxon>Acetobacterales</taxon>
        <taxon>Acetobacteraceae</taxon>
        <taxon>Saccharibacter</taxon>
    </lineage>
</organism>
<sequence length="263" mass="29742">MTDLPAPLTPPDCDLRGYDFMPLFATRLLDSDLYALSTGAEFKAALTLWCKAWLQVPAGSLPADERILAHLSMTGSTWDCVRDLALHGWILCSDGRLYHPLIAQEAIKAFAMRRKERERKARQRARLRSVSSLSHGTAERQDAFFRADRDSDRDKDSESPGTPRQPHHDGQRLSETWTLTDELAAYAHELGLSPAREAESFCDYWRSTANERAVKHDWNAAFRIWCRKSAERRQTRRASSSRSPSAAEQNRSELLALARGALS</sequence>
<dbReference type="Pfam" id="PF07120">
    <property type="entry name" value="DUF1376"/>
    <property type="match status" value="1"/>
</dbReference>
<proteinExistence type="predicted"/>
<keyword evidence="3" id="KW-1185">Reference proteome</keyword>
<feature type="compositionally biased region" description="Low complexity" evidence="1">
    <location>
        <begin position="237"/>
        <end position="247"/>
    </location>
</feature>